<keyword evidence="3" id="KW-1185">Reference proteome</keyword>
<sequence>MGHGDVDFLGGLVAGSLREGISNVVAFVGGMANGEYELGKEVEPSSLAWGDVFLGEDGRNDGVVSADGEVLSVEVRAPDCEGMNHGEEFLLVGGVIHLRGKELLACEGDGISVGWSLGIANPTRHFYVTIDASDFAIEFVERVRDLGKVANERAVIVGKAEEGTELEEGLGRGVLDEGCDIRGVHTDAFSGDNVAKVFDARSGKRTFVVLGVEFLLSEDREDLANVLKVGLEGGAKDEDVIKVHRNTDFEEVTKDVVHDVLECGGGIGESERHYEELVVPKPRAECDLVGVLLADMDLVEATAEVDLGEIFGSTEAIKDPGEWVLVLDRDLVQGTVVCAHEEFRGVVLLDEESIGSEGGGARLNESFSKEFIELALHFFSLGDRELVRRAGSRSMMWDTPRSGGKPAGKDSGKTSLNSERRAVM</sequence>
<protein>
    <submittedName>
        <fullName evidence="2">Uncharacterized protein</fullName>
    </submittedName>
</protein>
<feature type="compositionally biased region" description="Basic and acidic residues" evidence="1">
    <location>
        <begin position="407"/>
        <end position="424"/>
    </location>
</feature>
<dbReference type="Gramene" id="GBG77231">
    <property type="protein sequence ID" value="GBG77231"/>
    <property type="gene ID" value="CBR_g23558"/>
</dbReference>
<accession>A0A388L4J8</accession>
<dbReference type="AlphaFoldDB" id="A0A388L4J8"/>
<evidence type="ECO:0000313" key="3">
    <source>
        <dbReference type="Proteomes" id="UP000265515"/>
    </source>
</evidence>
<dbReference type="Proteomes" id="UP000265515">
    <property type="component" value="Unassembled WGS sequence"/>
</dbReference>
<proteinExistence type="predicted"/>
<dbReference type="OrthoDB" id="10672405at2759"/>
<dbReference type="EMBL" id="BFEA01000263">
    <property type="protein sequence ID" value="GBG77231.1"/>
    <property type="molecule type" value="Genomic_DNA"/>
</dbReference>
<evidence type="ECO:0000313" key="2">
    <source>
        <dbReference type="EMBL" id="GBG77231.1"/>
    </source>
</evidence>
<feature type="region of interest" description="Disordered" evidence="1">
    <location>
        <begin position="395"/>
        <end position="424"/>
    </location>
</feature>
<evidence type="ECO:0000256" key="1">
    <source>
        <dbReference type="SAM" id="MobiDB-lite"/>
    </source>
</evidence>
<organism evidence="2 3">
    <name type="scientific">Chara braunii</name>
    <name type="common">Braun's stonewort</name>
    <dbReference type="NCBI Taxonomy" id="69332"/>
    <lineage>
        <taxon>Eukaryota</taxon>
        <taxon>Viridiplantae</taxon>
        <taxon>Streptophyta</taxon>
        <taxon>Charophyceae</taxon>
        <taxon>Charales</taxon>
        <taxon>Characeae</taxon>
        <taxon>Chara</taxon>
    </lineage>
</organism>
<reference evidence="2 3" key="1">
    <citation type="journal article" date="2018" name="Cell">
        <title>The Chara Genome: Secondary Complexity and Implications for Plant Terrestrialization.</title>
        <authorList>
            <person name="Nishiyama T."/>
            <person name="Sakayama H."/>
            <person name="Vries J.D."/>
            <person name="Buschmann H."/>
            <person name="Saint-Marcoux D."/>
            <person name="Ullrich K.K."/>
            <person name="Haas F.B."/>
            <person name="Vanderstraeten L."/>
            <person name="Becker D."/>
            <person name="Lang D."/>
            <person name="Vosolsobe S."/>
            <person name="Rombauts S."/>
            <person name="Wilhelmsson P.K.I."/>
            <person name="Janitza P."/>
            <person name="Kern R."/>
            <person name="Heyl A."/>
            <person name="Rumpler F."/>
            <person name="Villalobos L.I.A.C."/>
            <person name="Clay J.M."/>
            <person name="Skokan R."/>
            <person name="Toyoda A."/>
            <person name="Suzuki Y."/>
            <person name="Kagoshima H."/>
            <person name="Schijlen E."/>
            <person name="Tajeshwar N."/>
            <person name="Catarino B."/>
            <person name="Hetherington A.J."/>
            <person name="Saltykova A."/>
            <person name="Bonnot C."/>
            <person name="Breuninger H."/>
            <person name="Symeonidi A."/>
            <person name="Radhakrishnan G.V."/>
            <person name="Van Nieuwerburgh F."/>
            <person name="Deforce D."/>
            <person name="Chang C."/>
            <person name="Karol K.G."/>
            <person name="Hedrich R."/>
            <person name="Ulvskov P."/>
            <person name="Glockner G."/>
            <person name="Delwiche C.F."/>
            <person name="Petrasek J."/>
            <person name="Van de Peer Y."/>
            <person name="Friml J."/>
            <person name="Beilby M."/>
            <person name="Dolan L."/>
            <person name="Kohara Y."/>
            <person name="Sugano S."/>
            <person name="Fujiyama A."/>
            <person name="Delaux P.-M."/>
            <person name="Quint M."/>
            <person name="TheiBen G."/>
            <person name="Hagemann M."/>
            <person name="Harholt J."/>
            <person name="Dunand C."/>
            <person name="Zachgo S."/>
            <person name="Langdale J."/>
            <person name="Maumus F."/>
            <person name="Straeten D.V.D."/>
            <person name="Gould S.B."/>
            <person name="Rensing S.A."/>
        </authorList>
    </citation>
    <scope>NUCLEOTIDE SEQUENCE [LARGE SCALE GENOMIC DNA]</scope>
    <source>
        <strain evidence="2 3">S276</strain>
    </source>
</reference>
<comment type="caution">
    <text evidence="2">The sequence shown here is derived from an EMBL/GenBank/DDBJ whole genome shotgun (WGS) entry which is preliminary data.</text>
</comment>
<gene>
    <name evidence="2" type="ORF">CBR_g23558</name>
</gene>
<name>A0A388L4J8_CHABU</name>